<name>A0A8H5HS12_9AGAR</name>
<comment type="caution">
    <text evidence="2">The sequence shown here is derived from an EMBL/GenBank/DDBJ whole genome shotgun (WGS) entry which is preliminary data.</text>
</comment>
<feature type="region of interest" description="Disordered" evidence="1">
    <location>
        <begin position="88"/>
        <end position="169"/>
    </location>
</feature>
<feature type="compositionally biased region" description="Basic and acidic residues" evidence="1">
    <location>
        <begin position="149"/>
        <end position="162"/>
    </location>
</feature>
<proteinExistence type="predicted"/>
<evidence type="ECO:0000313" key="3">
    <source>
        <dbReference type="Proteomes" id="UP000565441"/>
    </source>
</evidence>
<reference evidence="2 3" key="1">
    <citation type="journal article" date="2020" name="ISME J.">
        <title>Uncovering the hidden diversity of litter-decomposition mechanisms in mushroom-forming fungi.</title>
        <authorList>
            <person name="Floudas D."/>
            <person name="Bentzer J."/>
            <person name="Ahren D."/>
            <person name="Johansson T."/>
            <person name="Persson P."/>
            <person name="Tunlid A."/>
        </authorList>
    </citation>
    <scope>NUCLEOTIDE SEQUENCE [LARGE SCALE GENOMIC DNA]</scope>
    <source>
        <strain evidence="2 3">CBS 661.87</strain>
    </source>
</reference>
<evidence type="ECO:0000256" key="1">
    <source>
        <dbReference type="SAM" id="MobiDB-lite"/>
    </source>
</evidence>
<dbReference type="AlphaFoldDB" id="A0A8H5HS12"/>
<dbReference type="OrthoDB" id="2685617at2759"/>
<keyword evidence="3" id="KW-1185">Reference proteome</keyword>
<sequence length="178" mass="18942">MDDSTSKFHDARAYAVLPISPALAALYTHQSPPPQNNSDWCSKCGAYLLDGTAEVRVVRLKSPKRRHPTRRVVRITCQSCGCRVDVPTSSGTIQSTPSDLVLPAAPSPISLPPSTSTPSPLPIPPVSSSSTQTKSRNKKKTGLQVLLSRNREKEAAQERSGGHSDQISGGLAAFLSGL</sequence>
<protein>
    <submittedName>
        <fullName evidence="2">Uncharacterized protein</fullName>
    </submittedName>
</protein>
<organism evidence="2 3">
    <name type="scientific">Tricholomella constricta</name>
    <dbReference type="NCBI Taxonomy" id="117010"/>
    <lineage>
        <taxon>Eukaryota</taxon>
        <taxon>Fungi</taxon>
        <taxon>Dikarya</taxon>
        <taxon>Basidiomycota</taxon>
        <taxon>Agaricomycotina</taxon>
        <taxon>Agaricomycetes</taxon>
        <taxon>Agaricomycetidae</taxon>
        <taxon>Agaricales</taxon>
        <taxon>Tricholomatineae</taxon>
        <taxon>Lyophyllaceae</taxon>
        <taxon>Tricholomella</taxon>
    </lineage>
</organism>
<gene>
    <name evidence="2" type="ORF">D9615_000469</name>
</gene>
<dbReference type="EMBL" id="JAACJP010000001">
    <property type="protein sequence ID" value="KAF5388159.1"/>
    <property type="molecule type" value="Genomic_DNA"/>
</dbReference>
<accession>A0A8H5HS12</accession>
<feature type="compositionally biased region" description="Polar residues" evidence="1">
    <location>
        <begin position="88"/>
        <end position="98"/>
    </location>
</feature>
<dbReference type="Proteomes" id="UP000565441">
    <property type="component" value="Unassembled WGS sequence"/>
</dbReference>
<evidence type="ECO:0000313" key="2">
    <source>
        <dbReference type="EMBL" id="KAF5388159.1"/>
    </source>
</evidence>